<dbReference type="CDD" id="cd20101">
    <property type="entry name" value="MBT_L3MBTL1-like_rpt1"/>
    <property type="match status" value="1"/>
</dbReference>
<dbReference type="PANTHER" id="PTHR12247">
    <property type="entry name" value="POLYCOMB GROUP PROTEIN"/>
    <property type="match status" value="1"/>
</dbReference>
<name>A0ABM1RXA2_LIMPO</name>
<evidence type="ECO:0000313" key="5">
    <source>
        <dbReference type="RefSeq" id="XP_022236007.1"/>
    </source>
</evidence>
<dbReference type="GeneID" id="106476425"/>
<evidence type="ECO:0000256" key="3">
    <source>
        <dbReference type="SAM" id="MobiDB-lite"/>
    </source>
</evidence>
<evidence type="ECO:0000313" key="4">
    <source>
        <dbReference type="Proteomes" id="UP000694941"/>
    </source>
</evidence>
<dbReference type="Gene3D" id="2.30.30.140">
    <property type="match status" value="2"/>
</dbReference>
<feature type="compositionally biased region" description="Basic residues" evidence="3">
    <location>
        <begin position="34"/>
        <end position="53"/>
    </location>
</feature>
<dbReference type="Proteomes" id="UP000694941">
    <property type="component" value="Unplaced"/>
</dbReference>
<feature type="repeat" description="MBT" evidence="2">
    <location>
        <begin position="205"/>
        <end position="305"/>
    </location>
</feature>
<dbReference type="InterPro" id="IPR004092">
    <property type="entry name" value="Mbt"/>
</dbReference>
<proteinExistence type="predicted"/>
<feature type="region of interest" description="Disordered" evidence="3">
    <location>
        <begin position="34"/>
        <end position="89"/>
    </location>
</feature>
<dbReference type="SMART" id="SM00561">
    <property type="entry name" value="MBT"/>
    <property type="match status" value="2"/>
</dbReference>
<sequence>MYKCENCGCYGLRNNFYKNGKFCGQECAEVSQKTKNRKQKMSVPRHKNRKRLLHPFSFSPDNVEPENKEMKLSNSNKEDSSSRSVSPGRIITKSKPFSWSTYLDQEKAKAVPVKVFRDYQSFPTTKNGFKVGMKLEGIDPRHPSMICVLTIAEVSGFRLRLHFDGYSDCYDFWVNADSPDIFPVGWCERTGHKLNPPKGWSMKDFVWNQYLKLSKAHSAPKHLFSRKKSQQVTPHGFQVGMKLEAVDKKNTTLVCVATVTDVLDSRFLVHFDGWVDMYDYWVDPTSPYIHPINWCRDTGHILTPPNSEFYRIYQIEIQD</sequence>
<feature type="compositionally biased region" description="Basic and acidic residues" evidence="3">
    <location>
        <begin position="65"/>
        <end position="81"/>
    </location>
</feature>
<dbReference type="InterPro" id="IPR050548">
    <property type="entry name" value="PcG_chromatin_remod_factors"/>
</dbReference>
<feature type="repeat" description="MBT" evidence="2">
    <location>
        <begin position="97"/>
        <end position="197"/>
    </location>
</feature>
<dbReference type="Pfam" id="PF02820">
    <property type="entry name" value="MBT"/>
    <property type="match status" value="2"/>
</dbReference>
<protein>
    <submittedName>
        <fullName evidence="5">Lethal(3)malignant brain tumor-like protein 1</fullName>
    </submittedName>
</protein>
<dbReference type="SUPFAM" id="SSF63748">
    <property type="entry name" value="Tudor/PWWP/MBT"/>
    <property type="match status" value="2"/>
</dbReference>
<dbReference type="PROSITE" id="PS51079">
    <property type="entry name" value="MBT"/>
    <property type="match status" value="2"/>
</dbReference>
<dbReference type="PANTHER" id="PTHR12247:SF131">
    <property type="entry name" value="LD05287P"/>
    <property type="match status" value="1"/>
</dbReference>
<dbReference type="RefSeq" id="XP_022236007.1">
    <property type="nucleotide sequence ID" value="XM_022380299.1"/>
</dbReference>
<keyword evidence="4" id="KW-1185">Reference proteome</keyword>
<keyword evidence="1" id="KW-0677">Repeat</keyword>
<dbReference type="CDD" id="cd20102">
    <property type="entry name" value="MBT_L3MBTL1-like_rpt2"/>
    <property type="match status" value="1"/>
</dbReference>
<evidence type="ECO:0000256" key="2">
    <source>
        <dbReference type="PROSITE-ProRule" id="PRU00459"/>
    </source>
</evidence>
<organism evidence="4 5">
    <name type="scientific">Limulus polyphemus</name>
    <name type="common">Atlantic horseshoe crab</name>
    <dbReference type="NCBI Taxonomy" id="6850"/>
    <lineage>
        <taxon>Eukaryota</taxon>
        <taxon>Metazoa</taxon>
        <taxon>Ecdysozoa</taxon>
        <taxon>Arthropoda</taxon>
        <taxon>Chelicerata</taxon>
        <taxon>Merostomata</taxon>
        <taxon>Xiphosura</taxon>
        <taxon>Limulidae</taxon>
        <taxon>Limulus</taxon>
    </lineage>
</organism>
<gene>
    <name evidence="5" type="primary">LOC106476425</name>
</gene>
<evidence type="ECO:0000256" key="1">
    <source>
        <dbReference type="ARBA" id="ARBA00022737"/>
    </source>
</evidence>
<reference evidence="5" key="1">
    <citation type="submission" date="2025-08" db="UniProtKB">
        <authorList>
            <consortium name="RefSeq"/>
        </authorList>
    </citation>
    <scope>IDENTIFICATION</scope>
    <source>
        <tissue evidence="5">Muscle</tissue>
    </source>
</reference>
<accession>A0ABM1RXA2</accession>